<reference evidence="2" key="1">
    <citation type="submission" date="2020-08" db="EMBL/GenBank/DDBJ databases">
        <title>Multicomponent nature underlies the extraordinary mechanical properties of spider dragline silk.</title>
        <authorList>
            <person name="Kono N."/>
            <person name="Nakamura H."/>
            <person name="Mori M."/>
            <person name="Yoshida Y."/>
            <person name="Ohtoshi R."/>
            <person name="Malay A.D."/>
            <person name="Moran D.A.P."/>
            <person name="Tomita M."/>
            <person name="Numata K."/>
            <person name="Arakawa K."/>
        </authorList>
    </citation>
    <scope>NUCLEOTIDE SEQUENCE</scope>
</reference>
<dbReference type="AlphaFoldDB" id="A0A8X6QWS6"/>
<keyword evidence="3" id="KW-1185">Reference proteome</keyword>
<evidence type="ECO:0000313" key="3">
    <source>
        <dbReference type="Proteomes" id="UP000887013"/>
    </source>
</evidence>
<feature type="region of interest" description="Disordered" evidence="1">
    <location>
        <begin position="1"/>
        <end position="102"/>
    </location>
</feature>
<dbReference type="OrthoDB" id="10344872at2759"/>
<feature type="compositionally biased region" description="Polar residues" evidence="1">
    <location>
        <begin position="78"/>
        <end position="92"/>
    </location>
</feature>
<dbReference type="Proteomes" id="UP000887013">
    <property type="component" value="Unassembled WGS sequence"/>
</dbReference>
<feature type="compositionally biased region" description="Polar residues" evidence="1">
    <location>
        <begin position="38"/>
        <end position="48"/>
    </location>
</feature>
<dbReference type="EMBL" id="BMAW01035729">
    <property type="protein sequence ID" value="GFU40878.1"/>
    <property type="molecule type" value="Genomic_DNA"/>
</dbReference>
<evidence type="ECO:0000313" key="2">
    <source>
        <dbReference type="EMBL" id="GFU40878.1"/>
    </source>
</evidence>
<evidence type="ECO:0000256" key="1">
    <source>
        <dbReference type="SAM" id="MobiDB-lite"/>
    </source>
</evidence>
<organism evidence="2 3">
    <name type="scientific">Nephila pilipes</name>
    <name type="common">Giant wood spider</name>
    <name type="synonym">Nephila maculata</name>
    <dbReference type="NCBI Taxonomy" id="299642"/>
    <lineage>
        <taxon>Eukaryota</taxon>
        <taxon>Metazoa</taxon>
        <taxon>Ecdysozoa</taxon>
        <taxon>Arthropoda</taxon>
        <taxon>Chelicerata</taxon>
        <taxon>Arachnida</taxon>
        <taxon>Araneae</taxon>
        <taxon>Araneomorphae</taxon>
        <taxon>Entelegynae</taxon>
        <taxon>Araneoidea</taxon>
        <taxon>Nephilidae</taxon>
        <taxon>Nephila</taxon>
    </lineage>
</organism>
<feature type="compositionally biased region" description="Gly residues" evidence="1">
    <location>
        <begin position="93"/>
        <end position="102"/>
    </location>
</feature>
<protein>
    <submittedName>
        <fullName evidence="2">Uncharacterized protein</fullName>
    </submittedName>
</protein>
<sequence length="102" mass="11305">MSHAVQEKNPLVHKQNMDALTSPKLSPTHNRAKRRENSPTQGNFQTHVGQEPRRQRRCGNNRGAGSTERRRGHHNRPAAQSASCSDHMTWGNQSGGEGGCQI</sequence>
<gene>
    <name evidence="2" type="ORF">NPIL_483771</name>
</gene>
<proteinExistence type="predicted"/>
<accession>A0A8X6QWS6</accession>
<name>A0A8X6QWS6_NEPPI</name>
<comment type="caution">
    <text evidence="2">The sequence shown here is derived from an EMBL/GenBank/DDBJ whole genome shotgun (WGS) entry which is preliminary data.</text>
</comment>